<organism evidence="2 3">
    <name type="scientific">Streptomyces luteolus</name>
    <dbReference type="NCBI Taxonomy" id="3043615"/>
    <lineage>
        <taxon>Bacteria</taxon>
        <taxon>Bacillati</taxon>
        <taxon>Actinomycetota</taxon>
        <taxon>Actinomycetes</taxon>
        <taxon>Kitasatosporales</taxon>
        <taxon>Streptomycetaceae</taxon>
        <taxon>Streptomyces</taxon>
    </lineage>
</organism>
<feature type="region of interest" description="Disordered" evidence="1">
    <location>
        <begin position="1"/>
        <end position="27"/>
    </location>
</feature>
<evidence type="ECO:0000313" key="3">
    <source>
        <dbReference type="Proteomes" id="UP001237105"/>
    </source>
</evidence>
<dbReference type="RefSeq" id="WP_282535699.1">
    <property type="nucleotide sequence ID" value="NZ_JASCIS010000013.1"/>
</dbReference>
<sequence>MSDLGQLGIPPVPLVKKSPKGDPSDLRDKVKKINEDTVKIGNGRR</sequence>
<evidence type="ECO:0000256" key="1">
    <source>
        <dbReference type="SAM" id="MobiDB-lite"/>
    </source>
</evidence>
<reference evidence="2 3" key="1">
    <citation type="submission" date="2023-05" db="EMBL/GenBank/DDBJ databases">
        <title>Draft genome sequence of Streptomyces sp. B-S-A12 isolated from a cave soil in Thailand.</title>
        <authorList>
            <person name="Chamroensaksri N."/>
            <person name="Muangham S."/>
        </authorList>
    </citation>
    <scope>NUCLEOTIDE SEQUENCE [LARGE SCALE GENOMIC DNA]</scope>
    <source>
        <strain evidence="2 3">B-S-A12</strain>
    </source>
</reference>
<protein>
    <submittedName>
        <fullName evidence="2">Uncharacterized protein</fullName>
    </submittedName>
</protein>
<gene>
    <name evidence="2" type="ORF">QIT00_14770</name>
</gene>
<evidence type="ECO:0000313" key="2">
    <source>
        <dbReference type="EMBL" id="MDI3419809.1"/>
    </source>
</evidence>
<dbReference type="EMBL" id="JASCIS010000013">
    <property type="protein sequence ID" value="MDI3419809.1"/>
    <property type="molecule type" value="Genomic_DNA"/>
</dbReference>
<dbReference type="Proteomes" id="UP001237105">
    <property type="component" value="Unassembled WGS sequence"/>
</dbReference>
<name>A0ABT6SW21_9ACTN</name>
<proteinExistence type="predicted"/>
<accession>A0ABT6SW21</accession>
<keyword evidence="3" id="KW-1185">Reference proteome</keyword>
<comment type="caution">
    <text evidence="2">The sequence shown here is derived from an EMBL/GenBank/DDBJ whole genome shotgun (WGS) entry which is preliminary data.</text>
</comment>